<name>A0A402DUC5_9CELL</name>
<dbReference type="InterPro" id="IPR050683">
    <property type="entry name" value="Bact_Polysacc_Export_ATP-bd"/>
</dbReference>
<evidence type="ECO:0000256" key="3">
    <source>
        <dbReference type="ARBA" id="ARBA00022741"/>
    </source>
</evidence>
<protein>
    <submittedName>
        <fullName evidence="7">ABC transporter</fullName>
    </submittedName>
</protein>
<keyword evidence="2" id="KW-0813">Transport</keyword>
<comment type="similarity">
    <text evidence="1">Belongs to the ABC transporter superfamily.</text>
</comment>
<dbReference type="RefSeq" id="WP_218022786.1">
    <property type="nucleotide sequence ID" value="NZ_BIMR01000239.1"/>
</dbReference>
<evidence type="ECO:0000313" key="8">
    <source>
        <dbReference type="Proteomes" id="UP000289954"/>
    </source>
</evidence>
<evidence type="ECO:0000313" key="7">
    <source>
        <dbReference type="EMBL" id="GCE77707.1"/>
    </source>
</evidence>
<dbReference type="PROSITE" id="PS50893">
    <property type="entry name" value="ABC_TRANSPORTER_2"/>
    <property type="match status" value="1"/>
</dbReference>
<dbReference type="Pfam" id="PF14524">
    <property type="entry name" value="Wzt_C"/>
    <property type="match status" value="1"/>
</dbReference>
<dbReference type="GO" id="GO:0016887">
    <property type="term" value="F:ATP hydrolysis activity"/>
    <property type="evidence" value="ECO:0007669"/>
    <property type="project" value="InterPro"/>
</dbReference>
<dbReference type="GO" id="GO:0140359">
    <property type="term" value="F:ABC-type transporter activity"/>
    <property type="evidence" value="ECO:0007669"/>
    <property type="project" value="InterPro"/>
</dbReference>
<dbReference type="AlphaFoldDB" id="A0A402DUC5"/>
<dbReference type="InterPro" id="IPR003593">
    <property type="entry name" value="AAA+_ATPase"/>
</dbReference>
<dbReference type="SUPFAM" id="SSF52540">
    <property type="entry name" value="P-loop containing nucleoside triphosphate hydrolases"/>
    <property type="match status" value="1"/>
</dbReference>
<evidence type="ECO:0000256" key="5">
    <source>
        <dbReference type="SAM" id="MobiDB-lite"/>
    </source>
</evidence>
<feature type="domain" description="ABC transporter" evidence="6">
    <location>
        <begin position="5"/>
        <end position="246"/>
    </location>
</feature>
<evidence type="ECO:0000256" key="4">
    <source>
        <dbReference type="ARBA" id="ARBA00022840"/>
    </source>
</evidence>
<evidence type="ECO:0000256" key="2">
    <source>
        <dbReference type="ARBA" id="ARBA00022448"/>
    </source>
</evidence>
<proteinExistence type="inferred from homology"/>
<dbReference type="InterPro" id="IPR027417">
    <property type="entry name" value="P-loop_NTPase"/>
</dbReference>
<gene>
    <name evidence="7" type="ORF">CBZ_27630</name>
</gene>
<dbReference type="GO" id="GO:0016020">
    <property type="term" value="C:membrane"/>
    <property type="evidence" value="ECO:0007669"/>
    <property type="project" value="InterPro"/>
</dbReference>
<dbReference type="InterPro" id="IPR015860">
    <property type="entry name" value="ABC_transpr_TagH-like"/>
</dbReference>
<dbReference type="GO" id="GO:0005524">
    <property type="term" value="F:ATP binding"/>
    <property type="evidence" value="ECO:0007669"/>
    <property type="project" value="UniProtKB-KW"/>
</dbReference>
<evidence type="ECO:0000259" key="6">
    <source>
        <dbReference type="PROSITE" id="PS50893"/>
    </source>
</evidence>
<keyword evidence="8" id="KW-1185">Reference proteome</keyword>
<keyword evidence="4" id="KW-0067">ATP-binding</keyword>
<dbReference type="PANTHER" id="PTHR46743">
    <property type="entry name" value="TEICHOIC ACIDS EXPORT ATP-BINDING PROTEIN TAGH"/>
    <property type="match status" value="1"/>
</dbReference>
<dbReference type="Pfam" id="PF00005">
    <property type="entry name" value="ABC_tran"/>
    <property type="match status" value="1"/>
</dbReference>
<feature type="region of interest" description="Disordered" evidence="5">
    <location>
        <begin position="244"/>
        <end position="263"/>
    </location>
</feature>
<dbReference type="CDD" id="cd03220">
    <property type="entry name" value="ABC_KpsT_Wzt"/>
    <property type="match status" value="1"/>
</dbReference>
<dbReference type="PANTHER" id="PTHR46743:SF2">
    <property type="entry name" value="TEICHOIC ACIDS EXPORT ATP-BINDING PROTEIN TAGH"/>
    <property type="match status" value="1"/>
</dbReference>
<keyword evidence="3" id="KW-0547">Nucleotide-binding</keyword>
<dbReference type="SMART" id="SM00382">
    <property type="entry name" value="AAA"/>
    <property type="match status" value="1"/>
</dbReference>
<dbReference type="Proteomes" id="UP000289954">
    <property type="component" value="Unassembled WGS sequence"/>
</dbReference>
<comment type="caution">
    <text evidence="7">The sequence shown here is derived from an EMBL/GenBank/DDBJ whole genome shotgun (WGS) entry which is preliminary data.</text>
</comment>
<reference evidence="7 8" key="1">
    <citation type="submission" date="2019-01" db="EMBL/GenBank/DDBJ databases">
        <title>Draft genome sequence of Cellulomonas takizawaensis strain TKZ-21.</title>
        <authorList>
            <person name="Yamamura H."/>
            <person name="Hayashi T."/>
            <person name="Hamada M."/>
            <person name="Serisawa Y."/>
            <person name="Matsuyama K."/>
            <person name="Nakagawa Y."/>
            <person name="Otoguro M."/>
            <person name="Yanagida F."/>
            <person name="Hayakawa M."/>
        </authorList>
    </citation>
    <scope>NUCLEOTIDE SEQUENCE [LARGE SCALE GENOMIC DNA]</scope>
    <source>
        <strain evidence="7 8">NBRC12680</strain>
    </source>
</reference>
<organism evidence="7 8">
    <name type="scientific">Cellulomonas biazotea</name>
    <dbReference type="NCBI Taxonomy" id="1709"/>
    <lineage>
        <taxon>Bacteria</taxon>
        <taxon>Bacillati</taxon>
        <taxon>Actinomycetota</taxon>
        <taxon>Actinomycetes</taxon>
        <taxon>Micrococcales</taxon>
        <taxon>Cellulomonadaceae</taxon>
        <taxon>Cellulomonas</taxon>
    </lineage>
</organism>
<dbReference type="Gene3D" id="3.40.50.300">
    <property type="entry name" value="P-loop containing nucleotide triphosphate hydrolases"/>
    <property type="match status" value="1"/>
</dbReference>
<dbReference type="EMBL" id="BIMR01000239">
    <property type="protein sequence ID" value="GCE77707.1"/>
    <property type="molecule type" value="Genomic_DNA"/>
</dbReference>
<accession>A0A402DUC5</accession>
<dbReference type="Gene3D" id="2.70.50.60">
    <property type="entry name" value="abc- transporter (atp binding component) like domain"/>
    <property type="match status" value="1"/>
</dbReference>
<evidence type="ECO:0000256" key="1">
    <source>
        <dbReference type="ARBA" id="ARBA00005417"/>
    </source>
</evidence>
<dbReference type="CDD" id="cd10147">
    <property type="entry name" value="Wzt_C-like"/>
    <property type="match status" value="1"/>
</dbReference>
<dbReference type="InterPro" id="IPR003439">
    <property type="entry name" value="ABC_transporter-like_ATP-bd"/>
</dbReference>
<sequence length="401" mass="43848">MSTAIEVVDVSKRFRMYKERNQSLKASLMRGRRAKYDEFWALRDVGFEIPEGSTYGLIGENGSGKSTLLKCLARILVPDTGSVRVNGSIAALLELGSGFHPELTGRENVYLNGSILGLGKKEIESRFDEIVDFAGIEQFIDQPVKNYSSGMYVRLGFSVAINVDPDILLVDEVLAVGDAAFQAKCMEKFADFRAAGKTVVLVSHAMGTMRTMCDHVAWLDHGKLVGAGPATELVDDYIDKTHADRPVEESGHESGRHGSGEITVERVELLDGTDEAVSSFRTGEALTIRVHYRAHETVERPVFGLAVETIEGTYVWAYHTRDGGMDIPSVAGDGFIDCTVPRLPLQPGTFDVTASAVDWTTQHTYDLRRHLSRFDVEAGEPRESGGIVAMGATWSPIKGDA</sequence>
<dbReference type="InterPro" id="IPR029439">
    <property type="entry name" value="Wzt_C"/>
</dbReference>